<keyword evidence="9" id="KW-0547">Nucleotide-binding</keyword>
<dbReference type="InterPro" id="IPR025857">
    <property type="entry name" value="MacB_PCD"/>
</dbReference>
<evidence type="ECO:0000256" key="4">
    <source>
        <dbReference type="ARBA" id="ARBA00022989"/>
    </source>
</evidence>
<keyword evidence="4 6" id="KW-1133">Transmembrane helix</keyword>
<evidence type="ECO:0000259" key="8">
    <source>
        <dbReference type="Pfam" id="PF12704"/>
    </source>
</evidence>
<feature type="domain" description="MacB-like periplasmic core" evidence="8">
    <location>
        <begin position="20"/>
        <end position="219"/>
    </location>
</feature>
<dbReference type="RefSeq" id="WP_128420672.1">
    <property type="nucleotide sequence ID" value="NZ_CP049017.1"/>
</dbReference>
<evidence type="ECO:0000256" key="5">
    <source>
        <dbReference type="ARBA" id="ARBA00023136"/>
    </source>
</evidence>
<dbReference type="InterPro" id="IPR003838">
    <property type="entry name" value="ABC3_permease_C"/>
</dbReference>
<dbReference type="Pfam" id="PF12704">
    <property type="entry name" value="MacB_PCD"/>
    <property type="match status" value="1"/>
</dbReference>
<feature type="domain" description="ABC3 transporter permease C-terminal" evidence="7">
    <location>
        <begin position="315"/>
        <end position="430"/>
    </location>
</feature>
<feature type="transmembrane region" description="Helical" evidence="6">
    <location>
        <begin position="313"/>
        <end position="333"/>
    </location>
</feature>
<reference evidence="9 10" key="1">
    <citation type="submission" date="2016-08" db="EMBL/GenBank/DDBJ databases">
        <title>Evolution of the type three secretion system and type three effector repertoires in Xanthomonas.</title>
        <authorList>
            <person name="Merda D."/>
            <person name="Briand M."/>
            <person name="Bosis E."/>
            <person name="Rousseau C."/>
            <person name="Portier P."/>
            <person name="Jacques M.-A."/>
            <person name="Fischer-Le Saux M."/>
        </authorList>
    </citation>
    <scope>NUCLEOTIDE SEQUENCE [LARGE SCALE GENOMIC DNA]</scope>
    <source>
        <strain evidence="9 10">CFBP 4691</strain>
    </source>
</reference>
<dbReference type="InterPro" id="IPR050250">
    <property type="entry name" value="Macrolide_Exporter_MacB"/>
</dbReference>
<evidence type="ECO:0000256" key="3">
    <source>
        <dbReference type="ARBA" id="ARBA00022692"/>
    </source>
</evidence>
<feature type="transmembrane region" description="Helical" evidence="6">
    <location>
        <begin position="403"/>
        <end position="423"/>
    </location>
</feature>
<dbReference type="Pfam" id="PF02687">
    <property type="entry name" value="FtsX"/>
    <property type="match status" value="1"/>
</dbReference>
<evidence type="ECO:0000256" key="1">
    <source>
        <dbReference type="ARBA" id="ARBA00004651"/>
    </source>
</evidence>
<keyword evidence="5 6" id="KW-0472">Membrane</keyword>
<dbReference type="GO" id="GO:0005886">
    <property type="term" value="C:plasma membrane"/>
    <property type="evidence" value="ECO:0007669"/>
    <property type="project" value="UniProtKB-SubCell"/>
</dbReference>
<dbReference type="GO" id="GO:0005524">
    <property type="term" value="F:ATP binding"/>
    <property type="evidence" value="ECO:0007669"/>
    <property type="project" value="UniProtKB-KW"/>
</dbReference>
<dbReference type="AlphaFoldDB" id="A0A2S6ZDY3"/>
<dbReference type="PANTHER" id="PTHR30572:SF18">
    <property type="entry name" value="ABC-TYPE MACROLIDE FAMILY EXPORT SYSTEM PERMEASE COMPONENT 2"/>
    <property type="match status" value="1"/>
</dbReference>
<accession>A0A2S6ZDY3</accession>
<evidence type="ECO:0000313" key="10">
    <source>
        <dbReference type="Proteomes" id="UP000239898"/>
    </source>
</evidence>
<proteinExistence type="predicted"/>
<keyword evidence="9" id="KW-0067">ATP-binding</keyword>
<keyword evidence="10" id="KW-1185">Reference proteome</keyword>
<dbReference type="EMBL" id="MIGX01000056">
    <property type="protein sequence ID" value="PPT90478.1"/>
    <property type="molecule type" value="Genomic_DNA"/>
</dbReference>
<keyword evidence="2" id="KW-1003">Cell membrane</keyword>
<dbReference type="GO" id="GO:0022857">
    <property type="term" value="F:transmembrane transporter activity"/>
    <property type="evidence" value="ECO:0007669"/>
    <property type="project" value="TreeGrafter"/>
</dbReference>
<comment type="caution">
    <text evidence="9">The sequence shown here is derived from an EMBL/GenBank/DDBJ whole genome shotgun (WGS) entry which is preliminary data.</text>
</comment>
<name>A0A2S6ZDY3_9XANT</name>
<protein>
    <submittedName>
        <fullName evidence="9">ABC transporter ATP-binding protein</fullName>
    </submittedName>
</protein>
<sequence>MLGYYSMLALRSFRRSKVLTALMVLSIAVGIGASMTTLTVFHGLSSDPIPGKSERLFYVQTDPRPLASYRAGEEPSPQMTRYDAEILLAQKRGTRQAIMSAGAVAIEPDNGTQPPFIAEARYASADFFAMFSVPFAQGRSWSAADDGAHARVAVITQALAQELYGTASAIGRTLTIEGGSLRIIGVIDGWNPNPRFYDLTNQQYGEVEDVFIPFSTSRDLRLPASGSLSCWGGSPADDPEGDFARNAPCAWLQYWVELETPQQAADYRSYLSNYASQQRAAGRYARPPNVRLYDVRAWLDHNRVVPEDVNLQMWLALAVLGICLVNTVGLLLAKFLRRSGEIGVRRALGATGRAVFLQCLVEAGAIGLAGGLLGLLLAALGLWLVRQQPVAYAPLAHLDGQMLVSTFALSIAASLLAGLLPCWRAMRIAPAIQLKTQ</sequence>
<evidence type="ECO:0000256" key="6">
    <source>
        <dbReference type="SAM" id="Phobius"/>
    </source>
</evidence>
<dbReference type="OrthoDB" id="8735006at2"/>
<dbReference type="Proteomes" id="UP000239898">
    <property type="component" value="Unassembled WGS sequence"/>
</dbReference>
<evidence type="ECO:0000259" key="7">
    <source>
        <dbReference type="Pfam" id="PF02687"/>
    </source>
</evidence>
<organism evidence="9 10">
    <name type="scientific">Xanthomonas theicola</name>
    <dbReference type="NCBI Taxonomy" id="56464"/>
    <lineage>
        <taxon>Bacteria</taxon>
        <taxon>Pseudomonadati</taxon>
        <taxon>Pseudomonadota</taxon>
        <taxon>Gammaproteobacteria</taxon>
        <taxon>Lysobacterales</taxon>
        <taxon>Lysobacteraceae</taxon>
        <taxon>Xanthomonas</taxon>
    </lineage>
</organism>
<evidence type="ECO:0000256" key="2">
    <source>
        <dbReference type="ARBA" id="ARBA00022475"/>
    </source>
</evidence>
<comment type="subcellular location">
    <subcellularLocation>
        <location evidence="1">Cell membrane</location>
        <topology evidence="1">Multi-pass membrane protein</topology>
    </subcellularLocation>
</comment>
<keyword evidence="3 6" id="KW-0812">Transmembrane</keyword>
<feature type="transmembrane region" description="Helical" evidence="6">
    <location>
        <begin position="354"/>
        <end position="383"/>
    </location>
</feature>
<evidence type="ECO:0000313" key="9">
    <source>
        <dbReference type="EMBL" id="PPT90478.1"/>
    </source>
</evidence>
<gene>
    <name evidence="9" type="ORF">XthCFBP4691_12205</name>
</gene>
<dbReference type="PANTHER" id="PTHR30572">
    <property type="entry name" value="MEMBRANE COMPONENT OF TRANSPORTER-RELATED"/>
    <property type="match status" value="1"/>
</dbReference>